<feature type="transmembrane region" description="Helical" evidence="6">
    <location>
        <begin position="302"/>
        <end position="320"/>
    </location>
</feature>
<dbReference type="PANTHER" id="PTHR11360:SF290">
    <property type="entry name" value="MONOCARBOXYLATE MFS PERMEASE"/>
    <property type="match status" value="1"/>
</dbReference>
<dbReference type="InterPro" id="IPR011701">
    <property type="entry name" value="MFS"/>
</dbReference>
<gene>
    <name evidence="8" type="ORF">SAMN02745215_00768</name>
</gene>
<reference evidence="9" key="1">
    <citation type="submission" date="2016-12" db="EMBL/GenBank/DDBJ databases">
        <authorList>
            <person name="Varghese N."/>
            <person name="Submissions S."/>
        </authorList>
    </citation>
    <scope>NUCLEOTIDE SEQUENCE [LARGE SCALE GENOMIC DNA]</scope>
    <source>
        <strain evidence="9">DSM 11544</strain>
    </source>
</reference>
<dbReference type="EMBL" id="FRDN01000004">
    <property type="protein sequence ID" value="SHN57198.1"/>
    <property type="molecule type" value="Genomic_DNA"/>
</dbReference>
<feature type="transmembrane region" description="Helical" evidence="6">
    <location>
        <begin position="326"/>
        <end position="350"/>
    </location>
</feature>
<feature type="transmembrane region" description="Helical" evidence="6">
    <location>
        <begin position="362"/>
        <end position="385"/>
    </location>
</feature>
<dbReference type="Gene3D" id="1.20.1250.20">
    <property type="entry name" value="MFS general substrate transporter like domains"/>
    <property type="match status" value="1"/>
</dbReference>
<evidence type="ECO:0000256" key="3">
    <source>
        <dbReference type="ARBA" id="ARBA00022692"/>
    </source>
</evidence>
<proteinExistence type="predicted"/>
<keyword evidence="9" id="KW-1185">Reference proteome</keyword>
<feature type="transmembrane region" description="Helical" evidence="6">
    <location>
        <begin position="78"/>
        <end position="96"/>
    </location>
</feature>
<feature type="transmembrane region" description="Helical" evidence="6">
    <location>
        <begin position="264"/>
        <end position="290"/>
    </location>
</feature>
<name>A0A1M7SFB0_9FIRM</name>
<evidence type="ECO:0000256" key="1">
    <source>
        <dbReference type="ARBA" id="ARBA00004651"/>
    </source>
</evidence>
<keyword evidence="4 6" id="KW-1133">Transmembrane helix</keyword>
<evidence type="ECO:0000256" key="5">
    <source>
        <dbReference type="ARBA" id="ARBA00023136"/>
    </source>
</evidence>
<feature type="transmembrane region" description="Helical" evidence="6">
    <location>
        <begin position="391"/>
        <end position="411"/>
    </location>
</feature>
<dbReference type="GO" id="GO:0005886">
    <property type="term" value="C:plasma membrane"/>
    <property type="evidence" value="ECO:0007669"/>
    <property type="project" value="UniProtKB-SubCell"/>
</dbReference>
<accession>A0A1M7SFB0</accession>
<dbReference type="AlphaFoldDB" id="A0A1M7SFB0"/>
<feature type="transmembrane region" description="Helical" evidence="6">
    <location>
        <begin position="137"/>
        <end position="160"/>
    </location>
</feature>
<dbReference type="PROSITE" id="PS50850">
    <property type="entry name" value="MFS"/>
    <property type="match status" value="1"/>
</dbReference>
<sequence>MNKKAHHAWWIMISCGTISFCVLGVVMACSGIFFKPVCDYLGVSRGAFSLYMTIIYLAMFIVLPIAGKKMPTANFKKFLIAAMAVFTLTFAAMSQFTSLYHWYAAGVLMGISGAFVMFLPIPILINNWFKQKVGFALGLALAMSGVGGTLFNPVGAYIIQNYGWRTGYLVLGLIAFAITMPFMIFVVRFKPAEMGLEPYGAAETAATAATAQVQPQAGAKPAELPGVTAGQALKSSAFYTALIFAGMMTMSGTVQTHIPGYVTSIGLSAIVGGFAISMTSFGIIFGKLVMGYLNDKIGLSKAITTGTILSAAGLITILAAGSNTTLLYVGAFIFGFGGISMGTVMPPMVVRQFFGQKDFSSIFSNIQSITTLLMAFAMTLYGFIFDLSKSYANSLLASLLFLLVAYGGYLLTTVTAKKLPK</sequence>
<dbReference type="GO" id="GO:0022857">
    <property type="term" value="F:transmembrane transporter activity"/>
    <property type="evidence" value="ECO:0007669"/>
    <property type="project" value="InterPro"/>
</dbReference>
<feature type="transmembrane region" description="Helical" evidence="6">
    <location>
        <begin position="166"/>
        <end position="187"/>
    </location>
</feature>
<feature type="transmembrane region" description="Helical" evidence="6">
    <location>
        <begin position="102"/>
        <end position="125"/>
    </location>
</feature>
<dbReference type="InterPro" id="IPR020846">
    <property type="entry name" value="MFS_dom"/>
</dbReference>
<protein>
    <submittedName>
        <fullName evidence="8">Major Facilitator Superfamily protein</fullName>
    </submittedName>
</protein>
<keyword evidence="3 6" id="KW-0812">Transmembrane</keyword>
<dbReference type="Proteomes" id="UP000184010">
    <property type="component" value="Unassembled WGS sequence"/>
</dbReference>
<evidence type="ECO:0000256" key="6">
    <source>
        <dbReference type="SAM" id="Phobius"/>
    </source>
</evidence>
<dbReference type="InterPro" id="IPR050327">
    <property type="entry name" value="Proton-linked_MCT"/>
</dbReference>
<evidence type="ECO:0000256" key="2">
    <source>
        <dbReference type="ARBA" id="ARBA00022448"/>
    </source>
</evidence>
<evidence type="ECO:0000313" key="9">
    <source>
        <dbReference type="Proteomes" id="UP000184010"/>
    </source>
</evidence>
<feature type="transmembrane region" description="Helical" evidence="6">
    <location>
        <begin position="7"/>
        <end position="34"/>
    </location>
</feature>
<dbReference type="STRING" id="1121395.SAMN02745215_00768"/>
<keyword evidence="5 6" id="KW-0472">Membrane</keyword>
<dbReference type="SUPFAM" id="SSF103473">
    <property type="entry name" value="MFS general substrate transporter"/>
    <property type="match status" value="1"/>
</dbReference>
<keyword evidence="2" id="KW-0813">Transport</keyword>
<dbReference type="RefSeq" id="WP_072771350.1">
    <property type="nucleotide sequence ID" value="NZ_FRDN01000004.1"/>
</dbReference>
<dbReference type="PANTHER" id="PTHR11360">
    <property type="entry name" value="MONOCARBOXYLATE TRANSPORTER"/>
    <property type="match status" value="1"/>
</dbReference>
<evidence type="ECO:0000259" key="7">
    <source>
        <dbReference type="PROSITE" id="PS50850"/>
    </source>
</evidence>
<feature type="domain" description="Major facilitator superfamily (MFS) profile" evidence="7">
    <location>
        <begin position="1"/>
        <end position="420"/>
    </location>
</feature>
<comment type="subcellular location">
    <subcellularLocation>
        <location evidence="1">Cell membrane</location>
        <topology evidence="1">Multi-pass membrane protein</topology>
    </subcellularLocation>
</comment>
<dbReference type="PROSITE" id="PS51257">
    <property type="entry name" value="PROKAR_LIPOPROTEIN"/>
    <property type="match status" value="1"/>
</dbReference>
<dbReference type="InterPro" id="IPR036259">
    <property type="entry name" value="MFS_trans_sf"/>
</dbReference>
<evidence type="ECO:0000313" key="8">
    <source>
        <dbReference type="EMBL" id="SHN57198.1"/>
    </source>
</evidence>
<evidence type="ECO:0000256" key="4">
    <source>
        <dbReference type="ARBA" id="ARBA00022989"/>
    </source>
</evidence>
<organism evidence="8 9">
    <name type="scientific">Desulfitobacterium chlororespirans DSM 11544</name>
    <dbReference type="NCBI Taxonomy" id="1121395"/>
    <lineage>
        <taxon>Bacteria</taxon>
        <taxon>Bacillati</taxon>
        <taxon>Bacillota</taxon>
        <taxon>Clostridia</taxon>
        <taxon>Eubacteriales</taxon>
        <taxon>Desulfitobacteriaceae</taxon>
        <taxon>Desulfitobacterium</taxon>
    </lineage>
</organism>
<dbReference type="Pfam" id="PF07690">
    <property type="entry name" value="MFS_1"/>
    <property type="match status" value="1"/>
</dbReference>
<feature type="transmembrane region" description="Helical" evidence="6">
    <location>
        <begin position="46"/>
        <end position="66"/>
    </location>
</feature>